<dbReference type="Gene3D" id="3.40.50.1000">
    <property type="entry name" value="HAD superfamily/HAD-like"/>
    <property type="match status" value="1"/>
</dbReference>
<accession>A0A1H3C0W0</accession>
<dbReference type="InterPro" id="IPR006439">
    <property type="entry name" value="HAD-SF_hydro_IA"/>
</dbReference>
<sequence>MLGFKALIFDVDGTLADTERDGHRPAFNAAFDEAGLDWDWDVERYGELLRVTGGKERIATYIVEEGISLDPSLDAAAVIAGLHRAKTRHYVSLLEGGAIPLRPGVLRLLREAREAGVRLAIATTTTPENVSVLLDNAGEPGLRDWFEVIAAGDVVPAKKPAPDIFLLALSELGLDAADCVAVEDSDNGVRSALGAGLRALLVTVNDYTAAQDLSDAPLVVDHLGEPDRPARALIGDLGDSPMVDLETLDRLHRAAFGRV</sequence>
<dbReference type="Gene3D" id="1.10.150.240">
    <property type="entry name" value="Putative phosphatase, domain 2"/>
    <property type="match status" value="1"/>
</dbReference>
<dbReference type="InterPro" id="IPR023198">
    <property type="entry name" value="PGP-like_dom2"/>
</dbReference>
<dbReference type="NCBIfam" id="TIGR01509">
    <property type="entry name" value="HAD-SF-IA-v3"/>
    <property type="match status" value="1"/>
</dbReference>
<protein>
    <submittedName>
        <fullName evidence="1">Haloacid dehalogenase superfamily, subfamily IA, variant 3 with third motif having DD or ED</fullName>
    </submittedName>
</protein>
<dbReference type="PANTHER" id="PTHR42896:SF2">
    <property type="entry name" value="CBBY-LIKE PROTEIN"/>
    <property type="match status" value="1"/>
</dbReference>
<dbReference type="RefSeq" id="WP_093037100.1">
    <property type="nucleotide sequence ID" value="NZ_FNNZ01000029.1"/>
</dbReference>
<dbReference type="STRING" id="1058.SAMN05421783_1299"/>
<dbReference type="EMBL" id="FNNZ01000029">
    <property type="protein sequence ID" value="SDX47812.1"/>
    <property type="molecule type" value="Genomic_DNA"/>
</dbReference>
<dbReference type="Pfam" id="PF00702">
    <property type="entry name" value="Hydrolase"/>
    <property type="match status" value="1"/>
</dbReference>
<dbReference type="SFLD" id="SFLDG01129">
    <property type="entry name" value="C1.5:_HAD__Beta-PGM__Phosphata"/>
    <property type="match status" value="1"/>
</dbReference>
<evidence type="ECO:0000313" key="2">
    <source>
        <dbReference type="Proteomes" id="UP000198816"/>
    </source>
</evidence>
<dbReference type="PRINTS" id="PR00413">
    <property type="entry name" value="HADHALOGNASE"/>
</dbReference>
<dbReference type="Proteomes" id="UP000198816">
    <property type="component" value="Unassembled WGS sequence"/>
</dbReference>
<dbReference type="AlphaFoldDB" id="A0A1H3C0W0"/>
<dbReference type="SFLD" id="SFLDS00003">
    <property type="entry name" value="Haloacid_Dehalogenase"/>
    <property type="match status" value="1"/>
</dbReference>
<dbReference type="GO" id="GO:0016787">
    <property type="term" value="F:hydrolase activity"/>
    <property type="evidence" value="ECO:0007669"/>
    <property type="project" value="InterPro"/>
</dbReference>
<dbReference type="CDD" id="cd07528">
    <property type="entry name" value="HAD_CbbY-like"/>
    <property type="match status" value="1"/>
</dbReference>
<evidence type="ECO:0000313" key="1">
    <source>
        <dbReference type="EMBL" id="SDX47812.1"/>
    </source>
</evidence>
<dbReference type="InterPro" id="IPR023214">
    <property type="entry name" value="HAD_sf"/>
</dbReference>
<dbReference type="PANTHER" id="PTHR42896">
    <property type="entry name" value="XYLULOSE-1,5-BISPHOSPHATE (XUBP) PHOSPHATASE"/>
    <property type="match status" value="1"/>
</dbReference>
<gene>
    <name evidence="1" type="ORF">SAMN05421783_1299</name>
</gene>
<keyword evidence="2" id="KW-1185">Reference proteome</keyword>
<dbReference type="SFLD" id="SFLDG01135">
    <property type="entry name" value="C1.5.6:_HAD__Beta-PGM__Phospha"/>
    <property type="match status" value="1"/>
</dbReference>
<dbReference type="SFLD" id="SFLDF00035">
    <property type="entry name" value="phosphoglycolate_phosphatase"/>
    <property type="match status" value="1"/>
</dbReference>
<dbReference type="OrthoDB" id="9782449at2"/>
<organism evidence="1 2">
    <name type="scientific">Thiocapsa roseopersicina</name>
    <dbReference type="NCBI Taxonomy" id="1058"/>
    <lineage>
        <taxon>Bacteria</taxon>
        <taxon>Pseudomonadati</taxon>
        <taxon>Pseudomonadota</taxon>
        <taxon>Gammaproteobacteria</taxon>
        <taxon>Chromatiales</taxon>
        <taxon>Chromatiaceae</taxon>
        <taxon>Thiocapsa</taxon>
    </lineage>
</organism>
<proteinExistence type="predicted"/>
<dbReference type="InterPro" id="IPR036412">
    <property type="entry name" value="HAD-like_sf"/>
</dbReference>
<dbReference type="SUPFAM" id="SSF56784">
    <property type="entry name" value="HAD-like"/>
    <property type="match status" value="1"/>
</dbReference>
<dbReference type="InterPro" id="IPR044999">
    <property type="entry name" value="CbbY-like"/>
</dbReference>
<name>A0A1H3C0W0_THIRO</name>
<reference evidence="2" key="1">
    <citation type="submission" date="2016-10" db="EMBL/GenBank/DDBJ databases">
        <authorList>
            <person name="Varghese N."/>
            <person name="Submissions S."/>
        </authorList>
    </citation>
    <scope>NUCLEOTIDE SEQUENCE [LARGE SCALE GENOMIC DNA]</scope>
    <source>
        <strain evidence="2">DSM 217</strain>
    </source>
</reference>